<evidence type="ECO:0000313" key="2">
    <source>
        <dbReference type="EMBL" id="MFC0211228.1"/>
    </source>
</evidence>
<dbReference type="EMBL" id="JBHLWN010000014">
    <property type="protein sequence ID" value="MFC0211228.1"/>
    <property type="molecule type" value="Genomic_DNA"/>
</dbReference>
<sequence>MNRPLALFFSIVGVLLLGGISYGFSAAGSVWIVLGFSLAAVLFVGFGFALKARLRRKQEERKDR</sequence>
<dbReference type="Proteomes" id="UP001589776">
    <property type="component" value="Unassembled WGS sequence"/>
</dbReference>
<proteinExistence type="predicted"/>
<keyword evidence="1" id="KW-1133">Transmembrane helix</keyword>
<feature type="transmembrane region" description="Helical" evidence="1">
    <location>
        <begin position="5"/>
        <end position="24"/>
    </location>
</feature>
<evidence type="ECO:0000256" key="1">
    <source>
        <dbReference type="SAM" id="Phobius"/>
    </source>
</evidence>
<feature type="transmembrane region" description="Helical" evidence="1">
    <location>
        <begin position="30"/>
        <end position="52"/>
    </location>
</feature>
<comment type="caution">
    <text evidence="2">The sequence shown here is derived from an EMBL/GenBank/DDBJ whole genome shotgun (WGS) entry which is preliminary data.</text>
</comment>
<name>A0ABV6DF04_9BACL</name>
<evidence type="ECO:0008006" key="4">
    <source>
        <dbReference type="Google" id="ProtNLM"/>
    </source>
</evidence>
<keyword evidence="1" id="KW-0472">Membrane</keyword>
<organism evidence="2 3">
    <name type="scientific">Paenibacillus chartarius</name>
    <dbReference type="NCBI Taxonomy" id="747481"/>
    <lineage>
        <taxon>Bacteria</taxon>
        <taxon>Bacillati</taxon>
        <taxon>Bacillota</taxon>
        <taxon>Bacilli</taxon>
        <taxon>Bacillales</taxon>
        <taxon>Paenibacillaceae</taxon>
        <taxon>Paenibacillus</taxon>
    </lineage>
</organism>
<keyword evidence="1" id="KW-0812">Transmembrane</keyword>
<reference evidence="2 3" key="1">
    <citation type="submission" date="2024-09" db="EMBL/GenBank/DDBJ databases">
        <authorList>
            <person name="Sun Q."/>
            <person name="Mori K."/>
        </authorList>
    </citation>
    <scope>NUCLEOTIDE SEQUENCE [LARGE SCALE GENOMIC DNA]</scope>
    <source>
        <strain evidence="2 3">CCM 7759</strain>
    </source>
</reference>
<gene>
    <name evidence="2" type="ORF">ACFFK0_01985</name>
</gene>
<protein>
    <recommendedName>
        <fullName evidence="4">DUF5325 family protein</fullName>
    </recommendedName>
</protein>
<dbReference type="RefSeq" id="WP_377468136.1">
    <property type="nucleotide sequence ID" value="NZ_JBHLWN010000014.1"/>
</dbReference>
<evidence type="ECO:0000313" key="3">
    <source>
        <dbReference type="Proteomes" id="UP001589776"/>
    </source>
</evidence>
<accession>A0ABV6DF04</accession>
<keyword evidence="3" id="KW-1185">Reference proteome</keyword>